<feature type="compositionally biased region" description="Low complexity" evidence="1">
    <location>
        <begin position="160"/>
        <end position="173"/>
    </location>
</feature>
<evidence type="ECO:0000313" key="2">
    <source>
        <dbReference type="EMBL" id="TFY61086.1"/>
    </source>
</evidence>
<dbReference type="EMBL" id="SEOQ01000528">
    <property type="protein sequence ID" value="TFY61086.1"/>
    <property type="molecule type" value="Genomic_DNA"/>
</dbReference>
<keyword evidence="3" id="KW-1185">Reference proteome</keyword>
<feature type="compositionally biased region" description="Basic and acidic residues" evidence="1">
    <location>
        <begin position="147"/>
        <end position="159"/>
    </location>
</feature>
<comment type="caution">
    <text evidence="2">The sequence shown here is derived from an EMBL/GenBank/DDBJ whole genome shotgun (WGS) entry which is preliminary data.</text>
</comment>
<reference evidence="2 3" key="1">
    <citation type="submission" date="2019-02" db="EMBL/GenBank/DDBJ databases">
        <title>Genome sequencing of the rare red list fungi Dentipellis fragilis.</title>
        <authorList>
            <person name="Buettner E."/>
            <person name="Kellner H."/>
        </authorList>
    </citation>
    <scope>NUCLEOTIDE SEQUENCE [LARGE SCALE GENOMIC DNA]</scope>
    <source>
        <strain evidence="2 3">DSM 105465</strain>
    </source>
</reference>
<dbReference type="Proteomes" id="UP000298327">
    <property type="component" value="Unassembled WGS sequence"/>
</dbReference>
<proteinExistence type="predicted"/>
<feature type="region of interest" description="Disordered" evidence="1">
    <location>
        <begin position="147"/>
        <end position="181"/>
    </location>
</feature>
<feature type="compositionally biased region" description="Low complexity" evidence="1">
    <location>
        <begin position="250"/>
        <end position="272"/>
    </location>
</feature>
<organism evidence="2 3">
    <name type="scientific">Dentipellis fragilis</name>
    <dbReference type="NCBI Taxonomy" id="205917"/>
    <lineage>
        <taxon>Eukaryota</taxon>
        <taxon>Fungi</taxon>
        <taxon>Dikarya</taxon>
        <taxon>Basidiomycota</taxon>
        <taxon>Agaricomycotina</taxon>
        <taxon>Agaricomycetes</taxon>
        <taxon>Russulales</taxon>
        <taxon>Hericiaceae</taxon>
        <taxon>Dentipellis</taxon>
    </lineage>
</organism>
<feature type="region of interest" description="Disordered" evidence="1">
    <location>
        <begin position="239"/>
        <end position="272"/>
    </location>
</feature>
<protein>
    <submittedName>
        <fullName evidence="2">Uncharacterized protein</fullName>
    </submittedName>
</protein>
<evidence type="ECO:0000256" key="1">
    <source>
        <dbReference type="SAM" id="MobiDB-lite"/>
    </source>
</evidence>
<sequence>MVLTRFVVACGHGDCTDLPTNTIGYLHESRMVHLSRWSALSGPVAEAIVRDVVVEEELLDALAVVPDSVFHTIMFAAAYFIKSQTWSLDYSVDEHKYEEADAMITRLVDMLERAVLRHDHLPKKYVELISMLMRSWRERRRRLRRSAERWVAHRPDRSAESQQSAGGSSSGSSVGHIPPLDASGAAFSPGAGAGVDSAALDALAFPDGSSTLGFGTPDVSLDQLVDMFGYNFSQGFPADYSEAHPNIGAQHQQQQHQHPQDPQEQQQQNFWA</sequence>
<evidence type="ECO:0000313" key="3">
    <source>
        <dbReference type="Proteomes" id="UP000298327"/>
    </source>
</evidence>
<name>A0A4Y9YEV0_9AGAM</name>
<gene>
    <name evidence="2" type="ORF">EVG20_g7192</name>
</gene>
<dbReference type="AlphaFoldDB" id="A0A4Y9YEV0"/>
<accession>A0A4Y9YEV0</accession>